<dbReference type="PANTHER" id="PTHR35530">
    <property type="entry name" value="TAUTOMERASE-RELATED"/>
    <property type="match status" value="1"/>
</dbReference>
<dbReference type="GO" id="GO:0016853">
    <property type="term" value="F:isomerase activity"/>
    <property type="evidence" value="ECO:0007669"/>
    <property type="project" value="UniProtKB-UniRule"/>
</dbReference>
<evidence type="ECO:0000256" key="2">
    <source>
        <dbReference type="ARBA" id="ARBA00023235"/>
    </source>
</evidence>
<evidence type="ECO:0000256" key="3">
    <source>
        <dbReference type="PIRSR" id="PIRSR618191-1"/>
    </source>
</evidence>
<feature type="region of interest" description="Disordered" evidence="5">
    <location>
        <begin position="1"/>
        <end position="20"/>
    </location>
</feature>
<dbReference type="AlphaFoldDB" id="A0A1Y5SEK5"/>
<dbReference type="InterPro" id="IPR004370">
    <property type="entry name" value="4-OT-like_dom"/>
</dbReference>
<proteinExistence type="inferred from homology"/>
<evidence type="ECO:0000256" key="1">
    <source>
        <dbReference type="ARBA" id="ARBA00006723"/>
    </source>
</evidence>
<comment type="similarity">
    <text evidence="1 4">Belongs to the 4-oxalocrotonate tautomerase family.</text>
</comment>
<keyword evidence="8" id="KW-1185">Reference proteome</keyword>
<dbReference type="InterPro" id="IPR018191">
    <property type="entry name" value="4-OT"/>
</dbReference>
<gene>
    <name evidence="7" type="ORF">PEL8287_01910</name>
</gene>
<dbReference type="Proteomes" id="UP000193827">
    <property type="component" value="Unassembled WGS sequence"/>
</dbReference>
<dbReference type="RefSeq" id="WP_085892137.1">
    <property type="nucleotide sequence ID" value="NZ_FWFL01000004.1"/>
</dbReference>
<dbReference type="InterPro" id="IPR014347">
    <property type="entry name" value="Tautomerase/MIF_sf"/>
</dbReference>
<organism evidence="7 8">
    <name type="scientific">Roseovarius litorisediminis</name>
    <dbReference type="NCBI Taxonomy" id="1312363"/>
    <lineage>
        <taxon>Bacteria</taxon>
        <taxon>Pseudomonadati</taxon>
        <taxon>Pseudomonadota</taxon>
        <taxon>Alphaproteobacteria</taxon>
        <taxon>Rhodobacterales</taxon>
        <taxon>Roseobacteraceae</taxon>
        <taxon>Roseovarius</taxon>
    </lineage>
</organism>
<evidence type="ECO:0000259" key="6">
    <source>
        <dbReference type="Pfam" id="PF01361"/>
    </source>
</evidence>
<keyword evidence="2 4" id="KW-0413">Isomerase</keyword>
<dbReference type="EMBL" id="FWFL01000004">
    <property type="protein sequence ID" value="SLN38970.1"/>
    <property type="molecule type" value="Genomic_DNA"/>
</dbReference>
<evidence type="ECO:0000313" key="7">
    <source>
        <dbReference type="EMBL" id="SLN38970.1"/>
    </source>
</evidence>
<accession>A0A1Y5SEK5</accession>
<feature type="domain" description="4-oxalocrotonate tautomerase-like" evidence="6">
    <location>
        <begin position="2"/>
        <end position="66"/>
    </location>
</feature>
<dbReference type="Gene3D" id="3.30.429.10">
    <property type="entry name" value="Macrophage Migration Inhibitory Factor"/>
    <property type="match status" value="1"/>
</dbReference>
<dbReference type="OrthoDB" id="9799841at2"/>
<dbReference type="PANTHER" id="PTHR35530:SF1">
    <property type="entry name" value="2-HYDROXYMUCONATE TAUTOMERASE"/>
    <property type="match status" value="1"/>
</dbReference>
<protein>
    <recommendedName>
        <fullName evidence="4">Tautomerase</fullName>
        <ecNumber evidence="4">5.3.2.-</ecNumber>
    </recommendedName>
</protein>
<dbReference type="EC" id="5.3.2.-" evidence="4"/>
<sequence>MPYVNIKVTQEGGPNGTGPSVEEKAQLVAGVSDLLETVLGKDPATTFVVIDEVPLDNWGIRGKRVSVIRAEQS</sequence>
<dbReference type="SUPFAM" id="SSF55331">
    <property type="entry name" value="Tautomerase/MIF"/>
    <property type="match status" value="1"/>
</dbReference>
<name>A0A1Y5SEK5_9RHOB</name>
<reference evidence="7 8" key="1">
    <citation type="submission" date="2017-03" db="EMBL/GenBank/DDBJ databases">
        <authorList>
            <person name="Afonso C.L."/>
            <person name="Miller P.J."/>
            <person name="Scott M.A."/>
            <person name="Spackman E."/>
            <person name="Goraichik I."/>
            <person name="Dimitrov K.M."/>
            <person name="Suarez D.L."/>
            <person name="Swayne D.E."/>
        </authorList>
    </citation>
    <scope>NUCLEOTIDE SEQUENCE [LARGE SCALE GENOMIC DNA]</scope>
    <source>
        <strain evidence="7 8">CECT 8287</strain>
    </source>
</reference>
<evidence type="ECO:0000256" key="5">
    <source>
        <dbReference type="SAM" id="MobiDB-lite"/>
    </source>
</evidence>
<dbReference type="Pfam" id="PF01361">
    <property type="entry name" value="Tautomerase"/>
    <property type="match status" value="1"/>
</dbReference>
<dbReference type="NCBIfam" id="TIGR00013">
    <property type="entry name" value="taut"/>
    <property type="match status" value="1"/>
</dbReference>
<feature type="active site" description="Proton acceptor; via imino nitrogen" evidence="3">
    <location>
        <position position="2"/>
    </location>
</feature>
<evidence type="ECO:0000313" key="8">
    <source>
        <dbReference type="Proteomes" id="UP000193827"/>
    </source>
</evidence>
<evidence type="ECO:0000256" key="4">
    <source>
        <dbReference type="RuleBase" id="RU362032"/>
    </source>
</evidence>